<name>A0A4R1REF5_HYDET</name>
<comment type="similarity">
    <text evidence="1">Belongs to the chaperonin (HSP60) family.</text>
</comment>
<dbReference type="GO" id="GO:0140662">
    <property type="term" value="F:ATP-dependent protein folding chaperone"/>
    <property type="evidence" value="ECO:0007669"/>
    <property type="project" value="InterPro"/>
</dbReference>
<dbReference type="EMBL" id="SLUN01000019">
    <property type="protein sequence ID" value="TCL64281.1"/>
    <property type="molecule type" value="Genomic_DNA"/>
</dbReference>
<evidence type="ECO:0000256" key="5">
    <source>
        <dbReference type="ARBA" id="ARBA00023186"/>
    </source>
</evidence>
<keyword evidence="5" id="KW-0143">Chaperone</keyword>
<dbReference type="Gene3D" id="1.10.560.10">
    <property type="entry name" value="GroEL-like equatorial domain"/>
    <property type="match status" value="1"/>
</dbReference>
<dbReference type="InterPro" id="IPR002194">
    <property type="entry name" value="Chaperonin_TCP-1_CS"/>
</dbReference>
<dbReference type="Gene3D" id="3.30.260.10">
    <property type="entry name" value="TCP-1-like chaperonin intermediate domain"/>
    <property type="match status" value="1"/>
</dbReference>
<reference evidence="6 7" key="1">
    <citation type="submission" date="2019-03" db="EMBL/GenBank/DDBJ databases">
        <title>Genomic Encyclopedia of Type Strains, Phase IV (KMG-IV): sequencing the most valuable type-strain genomes for metagenomic binning, comparative biology and taxonomic classification.</title>
        <authorList>
            <person name="Goeker M."/>
        </authorList>
    </citation>
    <scope>NUCLEOTIDE SEQUENCE [LARGE SCALE GENOMIC DNA]</scope>
    <source>
        <strain evidence="6 7">LX-B</strain>
    </source>
</reference>
<dbReference type="InterPro" id="IPR002423">
    <property type="entry name" value="Cpn60/GroEL/TCP-1"/>
</dbReference>
<dbReference type="GO" id="GO:0051082">
    <property type="term" value="F:unfolded protein binding"/>
    <property type="evidence" value="ECO:0007669"/>
    <property type="project" value="InterPro"/>
</dbReference>
<dbReference type="InterPro" id="IPR027410">
    <property type="entry name" value="TCP-1-like_intermed_sf"/>
</dbReference>
<comment type="caution">
    <text evidence="6">The sequence shown here is derived from an EMBL/GenBank/DDBJ whole genome shotgun (WGS) entry which is preliminary data.</text>
</comment>
<dbReference type="PANTHER" id="PTHR11353">
    <property type="entry name" value="CHAPERONIN"/>
    <property type="match status" value="1"/>
</dbReference>
<dbReference type="PRINTS" id="PR00304">
    <property type="entry name" value="TCOMPLEXTCP1"/>
</dbReference>
<evidence type="ECO:0000256" key="2">
    <source>
        <dbReference type="ARBA" id="ARBA00008020"/>
    </source>
</evidence>
<keyword evidence="3" id="KW-0547">Nucleotide-binding</keyword>
<dbReference type="Gene3D" id="3.50.7.10">
    <property type="entry name" value="GroEL"/>
    <property type="match status" value="1"/>
</dbReference>
<sequence length="519" mass="55838">MSIQEAANRSEVDQPMAALIHNAGAIRAVTEAVAGTLGPKGLDCMLVDECGDALVTNDGVTILKTMDITHPAARILINAAQYQEEEVGDGTTTTAVMIGALVNEGVNQVLRGVPVIKVIEGIDSGISRALNWLGQMAQPVDDINHPVLERVASIAGRGHRELARLIVQAARLVGGEKLREPGFKLADQILALEGSESSLIQGTIITREPINRQMPRQVADTRIVILDDALEPQKVAAEALGSKAGFEQQLHNEQLLRENLQKLAQIGVQAIFTDRAISDGAEDLLTDLGIIGVARVAMHEWRRLAELTGARPLKRTSLAKPALELLKLTGQAAEIRVNERFKQIQVLGKPEQKYVTVLVGAFTKEVVGERERIAKDTAAAVQAAWNGGIVPGGGSAELAVARLLEQEPLRGMAGYGFQCVIESLKKPLAQICVNAGFNALEKVSEVIAAQLEQHSNSIGIDCEDGTVIDLAAAGVYDPFLVKYHALKSAGEVAEAILRIQTIIKMKEEREPLLEKTWDN</sequence>
<dbReference type="PROSITE" id="PS00751">
    <property type="entry name" value="TCP1_2"/>
    <property type="match status" value="1"/>
</dbReference>
<dbReference type="InterPro" id="IPR027409">
    <property type="entry name" value="GroEL-like_apical_dom_sf"/>
</dbReference>
<dbReference type="AlphaFoldDB" id="A0A4R1REF5"/>
<comment type="similarity">
    <text evidence="2">Belongs to the TCP-1 chaperonin family.</text>
</comment>
<dbReference type="InterPro" id="IPR027413">
    <property type="entry name" value="GROEL-like_equatorial_sf"/>
</dbReference>
<accession>A0A4R1REF5</accession>
<evidence type="ECO:0000256" key="1">
    <source>
        <dbReference type="ARBA" id="ARBA00006607"/>
    </source>
</evidence>
<dbReference type="Proteomes" id="UP000295008">
    <property type="component" value="Unassembled WGS sequence"/>
</dbReference>
<proteinExistence type="inferred from homology"/>
<evidence type="ECO:0000313" key="7">
    <source>
        <dbReference type="Proteomes" id="UP000295008"/>
    </source>
</evidence>
<dbReference type="InterPro" id="IPR017998">
    <property type="entry name" value="Chaperone_TCP-1"/>
</dbReference>
<evidence type="ECO:0000313" key="6">
    <source>
        <dbReference type="EMBL" id="TCL64281.1"/>
    </source>
</evidence>
<evidence type="ECO:0000256" key="3">
    <source>
        <dbReference type="ARBA" id="ARBA00022741"/>
    </source>
</evidence>
<dbReference type="PROSITE" id="PS00995">
    <property type="entry name" value="TCP1_3"/>
    <property type="match status" value="1"/>
</dbReference>
<dbReference type="GO" id="GO:0005524">
    <property type="term" value="F:ATP binding"/>
    <property type="evidence" value="ECO:0007669"/>
    <property type="project" value="UniProtKB-KW"/>
</dbReference>
<evidence type="ECO:0000256" key="4">
    <source>
        <dbReference type="ARBA" id="ARBA00022840"/>
    </source>
</evidence>
<dbReference type="OrthoDB" id="2379282at2"/>
<dbReference type="CDD" id="cd00309">
    <property type="entry name" value="chaperonin_type_I_II"/>
    <property type="match status" value="1"/>
</dbReference>
<dbReference type="Pfam" id="PF00118">
    <property type="entry name" value="Cpn60_TCP1"/>
    <property type="match status" value="1"/>
</dbReference>
<dbReference type="SUPFAM" id="SSF48592">
    <property type="entry name" value="GroEL equatorial domain-like"/>
    <property type="match status" value="1"/>
</dbReference>
<dbReference type="RefSeq" id="WP_132015228.1">
    <property type="nucleotide sequence ID" value="NZ_SLUN01000019.1"/>
</dbReference>
<organism evidence="6 7">
    <name type="scientific">Hydrogenispora ethanolica</name>
    <dbReference type="NCBI Taxonomy" id="1082276"/>
    <lineage>
        <taxon>Bacteria</taxon>
        <taxon>Bacillati</taxon>
        <taxon>Bacillota</taxon>
        <taxon>Hydrogenispora</taxon>
    </lineage>
</organism>
<dbReference type="SUPFAM" id="SSF52029">
    <property type="entry name" value="GroEL apical domain-like"/>
    <property type="match status" value="1"/>
</dbReference>
<keyword evidence="7" id="KW-1185">Reference proteome</keyword>
<dbReference type="GO" id="GO:0016887">
    <property type="term" value="F:ATP hydrolysis activity"/>
    <property type="evidence" value="ECO:0007669"/>
    <property type="project" value="InterPro"/>
</dbReference>
<protein>
    <submittedName>
        <fullName evidence="6">Chaperonin GroEL (HSP60 family)</fullName>
    </submittedName>
</protein>
<keyword evidence="4" id="KW-0067">ATP-binding</keyword>
<gene>
    <name evidence="6" type="ORF">EDC14_101987</name>
</gene>